<feature type="transmembrane region" description="Helical" evidence="1">
    <location>
        <begin position="56"/>
        <end position="82"/>
    </location>
</feature>
<name>A0AAJ1MNP8_9SPIO</name>
<gene>
    <name evidence="2" type="ORF">PQJ61_14980</name>
</gene>
<dbReference type="PANTHER" id="PTHR36111">
    <property type="entry name" value="INNER MEMBRANE PROTEIN-RELATED"/>
    <property type="match status" value="1"/>
</dbReference>
<reference evidence="2 3" key="1">
    <citation type="submission" date="2022-12" db="EMBL/GenBank/DDBJ databases">
        <title>Metagenome assembled genome from gulf of manar.</title>
        <authorList>
            <person name="Kohli P."/>
            <person name="Pk S."/>
            <person name="Venkata Ramana C."/>
            <person name="Sasikala C."/>
        </authorList>
    </citation>
    <scope>NUCLEOTIDE SEQUENCE [LARGE SCALE GENOMIC DNA]</scope>
    <source>
        <strain evidence="2">JB008</strain>
    </source>
</reference>
<proteinExistence type="predicted"/>
<evidence type="ECO:0000313" key="2">
    <source>
        <dbReference type="EMBL" id="MDC7228065.1"/>
    </source>
</evidence>
<evidence type="ECO:0000256" key="1">
    <source>
        <dbReference type="SAM" id="Phobius"/>
    </source>
</evidence>
<feature type="transmembrane region" description="Helical" evidence="1">
    <location>
        <begin position="103"/>
        <end position="125"/>
    </location>
</feature>
<dbReference type="Pfam" id="PF04474">
    <property type="entry name" value="DUF554"/>
    <property type="match status" value="1"/>
</dbReference>
<feature type="transmembrane region" description="Helical" evidence="1">
    <location>
        <begin position="175"/>
        <end position="204"/>
    </location>
</feature>
<evidence type="ECO:0000313" key="3">
    <source>
        <dbReference type="Proteomes" id="UP001221217"/>
    </source>
</evidence>
<dbReference type="InterPro" id="IPR007563">
    <property type="entry name" value="DUF554"/>
</dbReference>
<sequence>MIATIVNCITVFVGSLLGVKLTARINEKLKEVLFICIGMISLVIGIRMGQEFTKTLYVVISLTIGGLIGYLLDIDAAIMRFGSFLERLVSRKSSSGNKSDSNFAHGFLNASVLFCVGAMTIVGSIKAGVEHDYELILTKSVMDGISAVIFAAGMGIGVAFSIISIMVIQGGLTLLAVAVGDFIPALVISEISGLGGVMIIMIGLNLLKIKDIKTANFLPSLLFVALLAAVDPYLPFSL</sequence>
<keyword evidence="1" id="KW-0812">Transmembrane</keyword>
<protein>
    <submittedName>
        <fullName evidence="2">DUF554 domain-containing protein</fullName>
    </submittedName>
</protein>
<dbReference type="EMBL" id="JAQQAL010000040">
    <property type="protein sequence ID" value="MDC7228065.1"/>
    <property type="molecule type" value="Genomic_DNA"/>
</dbReference>
<dbReference type="PANTHER" id="PTHR36111:SF2">
    <property type="entry name" value="INNER MEMBRANE PROTEIN"/>
    <property type="match status" value="1"/>
</dbReference>
<organism evidence="2 3">
    <name type="scientific">Candidatus Thalassospirochaeta sargassi</name>
    <dbReference type="NCBI Taxonomy" id="3119039"/>
    <lineage>
        <taxon>Bacteria</taxon>
        <taxon>Pseudomonadati</taxon>
        <taxon>Spirochaetota</taxon>
        <taxon>Spirochaetia</taxon>
        <taxon>Spirochaetales</taxon>
        <taxon>Spirochaetaceae</taxon>
        <taxon>Candidatus Thalassospirochaeta</taxon>
    </lineage>
</organism>
<feature type="transmembrane region" description="Helical" evidence="1">
    <location>
        <begin position="216"/>
        <end position="234"/>
    </location>
</feature>
<dbReference type="Proteomes" id="UP001221217">
    <property type="component" value="Unassembled WGS sequence"/>
</dbReference>
<feature type="transmembrane region" description="Helical" evidence="1">
    <location>
        <begin position="145"/>
        <end position="168"/>
    </location>
</feature>
<keyword evidence="1" id="KW-0472">Membrane</keyword>
<keyword evidence="1" id="KW-1133">Transmembrane helix</keyword>
<comment type="caution">
    <text evidence="2">The sequence shown here is derived from an EMBL/GenBank/DDBJ whole genome shotgun (WGS) entry which is preliminary data.</text>
</comment>
<feature type="transmembrane region" description="Helical" evidence="1">
    <location>
        <begin position="32"/>
        <end position="50"/>
    </location>
</feature>
<accession>A0AAJ1MNP8</accession>
<dbReference type="AlphaFoldDB" id="A0AAJ1MNP8"/>